<name>A0A1A8JU45_NOTKU</name>
<accession>A0A1A8JU45</accession>
<feature type="compositionally biased region" description="Polar residues" evidence="1">
    <location>
        <begin position="48"/>
        <end position="64"/>
    </location>
</feature>
<evidence type="ECO:0000256" key="1">
    <source>
        <dbReference type="SAM" id="MobiDB-lite"/>
    </source>
</evidence>
<feature type="region of interest" description="Disordered" evidence="1">
    <location>
        <begin position="48"/>
        <end position="71"/>
    </location>
</feature>
<dbReference type="EMBL" id="HAEE01003392">
    <property type="protein sequence ID" value="SBR23412.1"/>
    <property type="molecule type" value="Transcribed_RNA"/>
</dbReference>
<sequence>IMFLKMFSDDLHTRSHRAAFTVTPKHICSDAQQVCFGKRSGFGKLVSSGLTTRESGRAEQTPTGNGAAGSILPTTLFLSSQTE</sequence>
<feature type="non-terminal residue" evidence="2">
    <location>
        <position position="1"/>
    </location>
</feature>
<feature type="non-terminal residue" evidence="2">
    <location>
        <position position="83"/>
    </location>
</feature>
<dbReference type="AlphaFoldDB" id="A0A1A8JU45"/>
<evidence type="ECO:0000313" key="2">
    <source>
        <dbReference type="EMBL" id="SBR23412.1"/>
    </source>
</evidence>
<reference evidence="2" key="2">
    <citation type="submission" date="2016-06" db="EMBL/GenBank/DDBJ databases">
        <title>The genome of a short-lived fish provides insights into sex chromosome evolution and the genetic control of aging.</title>
        <authorList>
            <person name="Reichwald K."/>
            <person name="Felder M."/>
            <person name="Petzold A."/>
            <person name="Koch P."/>
            <person name="Groth M."/>
            <person name="Platzer M."/>
        </authorList>
    </citation>
    <scope>NUCLEOTIDE SEQUENCE</scope>
    <source>
        <tissue evidence="2">Brain</tissue>
    </source>
</reference>
<gene>
    <name evidence="2" type="primary">COL8A1B</name>
</gene>
<protein>
    <submittedName>
        <fullName evidence="2">Collagen, type VIII, alpha 1b</fullName>
    </submittedName>
</protein>
<reference evidence="2" key="1">
    <citation type="submission" date="2016-05" db="EMBL/GenBank/DDBJ databases">
        <authorList>
            <person name="Lavstsen T."/>
            <person name="Jespersen J.S."/>
        </authorList>
    </citation>
    <scope>NUCLEOTIDE SEQUENCE</scope>
    <source>
        <tissue evidence="2">Brain</tissue>
    </source>
</reference>
<keyword evidence="2" id="KW-0176">Collagen</keyword>
<dbReference type="GO" id="GO:0005581">
    <property type="term" value="C:collagen trimer"/>
    <property type="evidence" value="ECO:0007669"/>
    <property type="project" value="UniProtKB-KW"/>
</dbReference>
<organism evidence="2">
    <name type="scientific">Nothobranchius kuhntae</name>
    <name type="common">Beira killifish</name>
    <dbReference type="NCBI Taxonomy" id="321403"/>
    <lineage>
        <taxon>Eukaryota</taxon>
        <taxon>Metazoa</taxon>
        <taxon>Chordata</taxon>
        <taxon>Craniata</taxon>
        <taxon>Vertebrata</taxon>
        <taxon>Euteleostomi</taxon>
        <taxon>Actinopterygii</taxon>
        <taxon>Neopterygii</taxon>
        <taxon>Teleostei</taxon>
        <taxon>Neoteleostei</taxon>
        <taxon>Acanthomorphata</taxon>
        <taxon>Ovalentaria</taxon>
        <taxon>Atherinomorphae</taxon>
        <taxon>Cyprinodontiformes</taxon>
        <taxon>Nothobranchiidae</taxon>
        <taxon>Nothobranchius</taxon>
    </lineage>
</organism>
<proteinExistence type="predicted"/>